<proteinExistence type="predicted"/>
<dbReference type="Pfam" id="PF03463">
    <property type="entry name" value="eRF1_1"/>
    <property type="match status" value="1"/>
</dbReference>
<dbReference type="InterPro" id="IPR024049">
    <property type="entry name" value="eRF1_1_sf"/>
</dbReference>
<sequence>MNPDDPDAVLDRLGRCSTDDPRLVSVYVPPERLVDEVIVFLGDEHAEAGELSEERRQHVEGALVRLQDRLTEYDTPPENGMALFCGRVDDEWIEATLESPPRSVGTFRYSCEEIFLTEAYRELLAG</sequence>
<reference evidence="2 3" key="1">
    <citation type="journal article" date="2019" name="Int. J. Syst. Evol. Microbiol.">
        <title>The Global Catalogue of Microorganisms (GCM) 10K type strain sequencing project: providing services to taxonomists for standard genome sequencing and annotation.</title>
        <authorList>
            <consortium name="The Broad Institute Genomics Platform"/>
            <consortium name="The Broad Institute Genome Sequencing Center for Infectious Disease"/>
            <person name="Wu L."/>
            <person name="Ma J."/>
        </authorList>
    </citation>
    <scope>NUCLEOTIDE SEQUENCE [LARGE SCALE GENOMIC DNA]</scope>
    <source>
        <strain evidence="2 3">CGMCC 1.3240</strain>
    </source>
</reference>
<evidence type="ECO:0000259" key="1">
    <source>
        <dbReference type="Pfam" id="PF03463"/>
    </source>
</evidence>
<dbReference type="InterPro" id="IPR004403">
    <property type="entry name" value="Peptide_chain-rel_eRF1/aRF1"/>
</dbReference>
<comment type="caution">
    <text evidence="2">The sequence shown here is derived from an EMBL/GenBank/DDBJ whole genome shotgun (WGS) entry which is preliminary data.</text>
</comment>
<dbReference type="Gene3D" id="3.30.960.10">
    <property type="entry name" value="eRF1 domain 1"/>
    <property type="match status" value="1"/>
</dbReference>
<feature type="domain" description="eRF1/Pelota-like N-terminal" evidence="1">
    <location>
        <begin position="10"/>
        <end position="124"/>
    </location>
</feature>
<evidence type="ECO:0000313" key="2">
    <source>
        <dbReference type="EMBL" id="MFC6905642.1"/>
    </source>
</evidence>
<name>A0ABD5V280_9EURY</name>
<dbReference type="RefSeq" id="WP_340604163.1">
    <property type="nucleotide sequence ID" value="NZ_JBBMXV010000003.1"/>
</dbReference>
<protein>
    <recommendedName>
        <fullName evidence="1">eRF1/Pelota-like N-terminal domain-containing protein</fullName>
    </recommendedName>
</protein>
<keyword evidence="3" id="KW-1185">Reference proteome</keyword>
<dbReference type="Proteomes" id="UP001596312">
    <property type="component" value="Unassembled WGS sequence"/>
</dbReference>
<dbReference type="AlphaFoldDB" id="A0ABD5V280"/>
<dbReference type="InterPro" id="IPR005140">
    <property type="entry name" value="eRF1_Pelota-like_N"/>
</dbReference>
<dbReference type="SUPFAM" id="SSF55481">
    <property type="entry name" value="N-terminal domain of eukaryotic peptide chain release factor subunit 1, ERF1"/>
    <property type="match status" value="1"/>
</dbReference>
<dbReference type="PANTHER" id="PTHR10113">
    <property type="entry name" value="PEPTIDE CHAIN RELEASE FACTOR SUBUNIT 1"/>
    <property type="match status" value="1"/>
</dbReference>
<organism evidence="2 3">
    <name type="scientific">Halalkalicoccus tibetensis</name>
    <dbReference type="NCBI Taxonomy" id="175632"/>
    <lineage>
        <taxon>Archaea</taxon>
        <taxon>Methanobacteriati</taxon>
        <taxon>Methanobacteriota</taxon>
        <taxon>Stenosarchaea group</taxon>
        <taxon>Halobacteria</taxon>
        <taxon>Halobacteriales</taxon>
        <taxon>Halococcaceae</taxon>
        <taxon>Halalkalicoccus</taxon>
    </lineage>
</organism>
<accession>A0ABD5V280</accession>
<evidence type="ECO:0000313" key="3">
    <source>
        <dbReference type="Proteomes" id="UP001596312"/>
    </source>
</evidence>
<gene>
    <name evidence="2" type="ORF">ACFQGH_10600</name>
</gene>
<dbReference type="EMBL" id="JBHSXQ010000003">
    <property type="protein sequence ID" value="MFC6905642.1"/>
    <property type="molecule type" value="Genomic_DNA"/>
</dbReference>